<proteinExistence type="predicted"/>
<keyword evidence="1" id="KW-0472">Membrane</keyword>
<keyword evidence="1" id="KW-0812">Transmembrane</keyword>
<evidence type="ECO:0000313" key="2">
    <source>
        <dbReference type="EMBL" id="CAG6779579.1"/>
    </source>
</evidence>
<protein>
    <submittedName>
        <fullName evidence="2">Uncharacterized protein</fullName>
    </submittedName>
</protein>
<evidence type="ECO:0000256" key="1">
    <source>
        <dbReference type="SAM" id="Phobius"/>
    </source>
</evidence>
<dbReference type="EMBL" id="HBUF01614651">
    <property type="protein sequence ID" value="CAG6779579.1"/>
    <property type="molecule type" value="Transcribed_RNA"/>
</dbReference>
<reference evidence="2" key="1">
    <citation type="submission" date="2021-05" db="EMBL/GenBank/DDBJ databases">
        <authorList>
            <person name="Alioto T."/>
            <person name="Alioto T."/>
            <person name="Gomez Garrido J."/>
        </authorList>
    </citation>
    <scope>NUCLEOTIDE SEQUENCE</scope>
</reference>
<dbReference type="AlphaFoldDB" id="A0A8D9F7V1"/>
<sequence>MMLSKAGWRTLALLDCKQSDERFICLTVKRLKGSFTITLHLQSTLKVIVRHLANRTQSERTFKLLQRLFLLGMIVDLIVILLETIYFIYLELRGTARVPFLDLLLSISL</sequence>
<accession>A0A8D9F7V1</accession>
<dbReference type="EMBL" id="HBUF01298260">
    <property type="protein sequence ID" value="CAG6690603.1"/>
    <property type="molecule type" value="Transcribed_RNA"/>
</dbReference>
<name>A0A8D9F7V1_9HEMI</name>
<feature type="transmembrane region" description="Helical" evidence="1">
    <location>
        <begin position="68"/>
        <end position="89"/>
    </location>
</feature>
<organism evidence="2">
    <name type="scientific">Cacopsylla melanoneura</name>
    <dbReference type="NCBI Taxonomy" id="428564"/>
    <lineage>
        <taxon>Eukaryota</taxon>
        <taxon>Metazoa</taxon>
        <taxon>Ecdysozoa</taxon>
        <taxon>Arthropoda</taxon>
        <taxon>Hexapoda</taxon>
        <taxon>Insecta</taxon>
        <taxon>Pterygota</taxon>
        <taxon>Neoptera</taxon>
        <taxon>Paraneoptera</taxon>
        <taxon>Hemiptera</taxon>
        <taxon>Sternorrhyncha</taxon>
        <taxon>Psylloidea</taxon>
        <taxon>Psyllidae</taxon>
        <taxon>Psyllinae</taxon>
        <taxon>Cacopsylla</taxon>
    </lineage>
</organism>
<keyword evidence="1" id="KW-1133">Transmembrane helix</keyword>